<dbReference type="PANTHER" id="PTHR12558">
    <property type="entry name" value="CELL DIVISION CYCLE 16,23,27"/>
    <property type="match status" value="1"/>
</dbReference>
<sequence>MTELEKAISYIENDEVEKGLNLLHQIKKEASPEEKFLIAEKLYSWGLVNDALEIIDELLEFFPLEGELLLLKAEILIDRDDEEQAIELLNDIESDDPIYVQSLLLLADLYQMQGLNEVSEAKLLKAKKLLPHEPVIDFGLAEFYLSIGQYNKAVSYYHSLLKQNQGSFNGVDLHQRLAECLCAMGQFEESLPHFDEALKNKLEINTLFEYAFAALQGEYYQTAIEKFNELKEIDPEYHSLYLHLAKAYEHEDMLNEAYQVITEGISQDEFNKELFMYKGKIALKLGKEEQAEEAFKQAIALDPGYIEAILTLSKLFFSQERYESVIDNIQTAISYNEYDPHFEWDLAKAYQETEQYEDALKHYETAYNLFKDQHAFLEDYGYFLLEEGQREKAKEVFNKLLELDPASVEIQDILFQLEE</sequence>
<gene>
    <name evidence="2" type="ORF">ACFOU2_04045</name>
</gene>
<dbReference type="PROSITE" id="PS50005">
    <property type="entry name" value="TPR"/>
    <property type="match status" value="3"/>
</dbReference>
<dbReference type="Gene3D" id="1.25.40.10">
    <property type="entry name" value="Tetratricopeptide repeat domain"/>
    <property type="match status" value="2"/>
</dbReference>
<dbReference type="Pfam" id="PF13176">
    <property type="entry name" value="TPR_7"/>
    <property type="match status" value="1"/>
</dbReference>
<dbReference type="PANTHER" id="PTHR12558:SF13">
    <property type="entry name" value="CELL DIVISION CYCLE PROTEIN 27 HOMOLOG"/>
    <property type="match status" value="1"/>
</dbReference>
<dbReference type="EMBL" id="JBHRZT010000020">
    <property type="protein sequence ID" value="MFC3882710.1"/>
    <property type="molecule type" value="Genomic_DNA"/>
</dbReference>
<dbReference type="InterPro" id="IPR019734">
    <property type="entry name" value="TPR_rpt"/>
</dbReference>
<dbReference type="Proteomes" id="UP001595752">
    <property type="component" value="Unassembled WGS sequence"/>
</dbReference>
<feature type="repeat" description="TPR" evidence="1">
    <location>
        <begin position="272"/>
        <end position="305"/>
    </location>
</feature>
<keyword evidence="1" id="KW-0802">TPR repeat</keyword>
<organism evidence="2 3">
    <name type="scientific">Bacillus songklensis</name>
    <dbReference type="NCBI Taxonomy" id="1069116"/>
    <lineage>
        <taxon>Bacteria</taxon>
        <taxon>Bacillati</taxon>
        <taxon>Bacillota</taxon>
        <taxon>Bacilli</taxon>
        <taxon>Bacillales</taxon>
        <taxon>Bacillaceae</taxon>
        <taxon>Bacillus</taxon>
    </lineage>
</organism>
<dbReference type="SMART" id="SM00028">
    <property type="entry name" value="TPR"/>
    <property type="match status" value="9"/>
</dbReference>
<dbReference type="SUPFAM" id="SSF48452">
    <property type="entry name" value="TPR-like"/>
    <property type="match status" value="1"/>
</dbReference>
<name>A0ABV8AYR7_9BACI</name>
<evidence type="ECO:0000313" key="2">
    <source>
        <dbReference type="EMBL" id="MFC3882710.1"/>
    </source>
</evidence>
<dbReference type="Pfam" id="PF25058">
    <property type="entry name" value="ARM_TT21"/>
    <property type="match status" value="1"/>
</dbReference>
<dbReference type="InterPro" id="IPR011990">
    <property type="entry name" value="TPR-like_helical_dom_sf"/>
</dbReference>
<accession>A0ABV8AYR7</accession>
<proteinExistence type="predicted"/>
<evidence type="ECO:0000256" key="1">
    <source>
        <dbReference type="PROSITE-ProRule" id="PRU00339"/>
    </source>
</evidence>
<dbReference type="Pfam" id="PF13429">
    <property type="entry name" value="TPR_15"/>
    <property type="match status" value="1"/>
</dbReference>
<reference evidence="3" key="1">
    <citation type="journal article" date="2019" name="Int. J. Syst. Evol. Microbiol.">
        <title>The Global Catalogue of Microorganisms (GCM) 10K type strain sequencing project: providing services to taxonomists for standard genome sequencing and annotation.</title>
        <authorList>
            <consortium name="The Broad Institute Genomics Platform"/>
            <consortium name="The Broad Institute Genome Sequencing Center for Infectious Disease"/>
            <person name="Wu L."/>
            <person name="Ma J."/>
        </authorList>
    </citation>
    <scope>NUCLEOTIDE SEQUENCE [LARGE SCALE GENOMIC DNA]</scope>
    <source>
        <strain evidence="3">CCUG 61889</strain>
    </source>
</reference>
<comment type="caution">
    <text evidence="2">The sequence shown here is derived from an EMBL/GenBank/DDBJ whole genome shotgun (WGS) entry which is preliminary data.</text>
</comment>
<protein>
    <submittedName>
        <fullName evidence="2">Tetratricopeptide repeat protein</fullName>
    </submittedName>
</protein>
<dbReference type="RefSeq" id="WP_377912427.1">
    <property type="nucleotide sequence ID" value="NZ_JBHRZT010000020.1"/>
</dbReference>
<feature type="repeat" description="TPR" evidence="1">
    <location>
        <begin position="340"/>
        <end position="373"/>
    </location>
</feature>
<feature type="repeat" description="TPR" evidence="1">
    <location>
        <begin position="374"/>
        <end position="407"/>
    </location>
</feature>
<evidence type="ECO:0000313" key="3">
    <source>
        <dbReference type="Proteomes" id="UP001595752"/>
    </source>
</evidence>
<keyword evidence="3" id="KW-1185">Reference proteome</keyword>